<protein>
    <submittedName>
        <fullName evidence="2">Uncharacterized protein LOC107429854 isoform X1</fullName>
    </submittedName>
</protein>
<reference evidence="2" key="1">
    <citation type="submission" date="2025-08" db="UniProtKB">
        <authorList>
            <consortium name="RefSeq"/>
        </authorList>
    </citation>
    <scope>IDENTIFICATION</scope>
    <source>
        <tissue evidence="2">Seedling</tissue>
    </source>
</reference>
<evidence type="ECO:0000313" key="1">
    <source>
        <dbReference type="Proteomes" id="UP001652623"/>
    </source>
</evidence>
<keyword evidence="1" id="KW-1185">Reference proteome</keyword>
<dbReference type="GeneID" id="107429854"/>
<sequence>MVALFLKFLLGFSYRKKKNKSRVDENRCEAWPQVSTSFSLFLEKDLQRKESVEWVNMVLGRLWKVYRGGIANWIIGLLQSIIENLKKPDYVERVEIKQFSLGMSRCLLEILRDELLVVQMTCNVKSISVIVELPRMLLMLLLKFGTIPIVVPVGVRDFDIDEKVWVKLGLIPTEPFVGAVILSSFYS</sequence>
<dbReference type="PANTHER" id="PTHR47261">
    <property type="entry name" value="CALCIUM-DEPENDENT LIPID-BINDING (CALB DOMAIN) FAMILY PROTEIN"/>
    <property type="match status" value="1"/>
</dbReference>
<name>A0ABM4AC39_ZIZJJ</name>
<dbReference type="Proteomes" id="UP001652623">
    <property type="component" value="Chromosome 6"/>
</dbReference>
<proteinExistence type="predicted"/>
<dbReference type="PANTHER" id="PTHR47261:SF2">
    <property type="entry name" value="CALCIUM-DEPENDENT LIPID-BINDING (CALB DOMAIN) FAMILY PROTEIN"/>
    <property type="match status" value="1"/>
</dbReference>
<gene>
    <name evidence="2" type="primary">LOC107429854</name>
</gene>
<organism evidence="1 2">
    <name type="scientific">Ziziphus jujuba</name>
    <name type="common">Chinese jujube</name>
    <name type="synonym">Ziziphus sativa</name>
    <dbReference type="NCBI Taxonomy" id="326968"/>
    <lineage>
        <taxon>Eukaryota</taxon>
        <taxon>Viridiplantae</taxon>
        <taxon>Streptophyta</taxon>
        <taxon>Embryophyta</taxon>
        <taxon>Tracheophyta</taxon>
        <taxon>Spermatophyta</taxon>
        <taxon>Magnoliopsida</taxon>
        <taxon>eudicotyledons</taxon>
        <taxon>Gunneridae</taxon>
        <taxon>Pentapetalae</taxon>
        <taxon>rosids</taxon>
        <taxon>fabids</taxon>
        <taxon>Rosales</taxon>
        <taxon>Rhamnaceae</taxon>
        <taxon>Paliureae</taxon>
        <taxon>Ziziphus</taxon>
    </lineage>
</organism>
<evidence type="ECO:0000313" key="2">
    <source>
        <dbReference type="RefSeq" id="XP_060674294.1"/>
    </source>
</evidence>
<accession>A0ABM4AC39</accession>
<dbReference type="RefSeq" id="XP_060674294.1">
    <property type="nucleotide sequence ID" value="XM_060818311.1"/>
</dbReference>